<dbReference type="EMBL" id="JAFITA010000004">
    <property type="protein sequence ID" value="MBN4077371.1"/>
    <property type="molecule type" value="Genomic_DNA"/>
</dbReference>
<evidence type="ECO:0000313" key="4">
    <source>
        <dbReference type="Proteomes" id="UP000765003"/>
    </source>
</evidence>
<comment type="similarity">
    <text evidence="1 2">Belongs to the phD/YefM antitoxin family.</text>
</comment>
<dbReference type="Pfam" id="PF02604">
    <property type="entry name" value="PhdYeFM_antitox"/>
    <property type="match status" value="1"/>
</dbReference>
<gene>
    <name evidence="3" type="ORF">JYT19_00500</name>
</gene>
<organism evidence="3 4">
    <name type="scientific">Sulfobacillus acidophilus</name>
    <dbReference type="NCBI Taxonomy" id="53633"/>
    <lineage>
        <taxon>Bacteria</taxon>
        <taxon>Bacillati</taxon>
        <taxon>Bacillota</taxon>
        <taxon>Clostridia</taxon>
        <taxon>Eubacteriales</taxon>
        <taxon>Clostridiales Family XVII. Incertae Sedis</taxon>
        <taxon>Sulfobacillus</taxon>
    </lineage>
</organism>
<dbReference type="InterPro" id="IPR006442">
    <property type="entry name" value="Antitoxin_Phd/YefM"/>
</dbReference>
<sequence length="80" mass="9046">MSTLSATKARENFYKLIDKVALEHEPALITGKRHNAVLVGEEDWRGILETLYLMRTPGMANSIKEGLKTPAKDMSEDIDW</sequence>
<reference evidence="3" key="1">
    <citation type="submission" date="2021-02" db="EMBL/GenBank/DDBJ databases">
        <title>Activity-based single-cell genomes from oceanic crustal fluid captures similar information to metagenomic and metatranscriptomic surveys with orders of magnitude less sampling.</title>
        <authorList>
            <person name="D'Angelo T.S."/>
            <person name="Orcutt B.N."/>
        </authorList>
    </citation>
    <scope>NUCLEOTIDE SEQUENCE [LARGE SCALE GENOMIC DNA]</scope>
    <source>
        <strain evidence="3">AH-315-E05</strain>
    </source>
</reference>
<evidence type="ECO:0000313" key="3">
    <source>
        <dbReference type="EMBL" id="MBN4077371.1"/>
    </source>
</evidence>
<evidence type="ECO:0000256" key="1">
    <source>
        <dbReference type="ARBA" id="ARBA00009981"/>
    </source>
</evidence>
<dbReference type="SUPFAM" id="SSF143120">
    <property type="entry name" value="YefM-like"/>
    <property type="match status" value="1"/>
</dbReference>
<comment type="caution">
    <text evidence="3">The sequence shown here is derived from an EMBL/GenBank/DDBJ whole genome shotgun (WGS) entry which is preliminary data.</text>
</comment>
<dbReference type="Proteomes" id="UP000765003">
    <property type="component" value="Unassembled WGS sequence"/>
</dbReference>
<proteinExistence type="inferred from homology"/>
<name>A0ABS3AVI9_9FIRM</name>
<comment type="function">
    <text evidence="2">Antitoxin component of a type II toxin-antitoxin (TA) system.</text>
</comment>
<dbReference type="InterPro" id="IPR036165">
    <property type="entry name" value="YefM-like_sf"/>
</dbReference>
<accession>A0ABS3AVI9</accession>
<evidence type="ECO:0000256" key="2">
    <source>
        <dbReference type="RuleBase" id="RU362080"/>
    </source>
</evidence>
<keyword evidence="4" id="KW-1185">Reference proteome</keyword>
<dbReference type="Gene3D" id="3.40.1620.10">
    <property type="entry name" value="YefM-like domain"/>
    <property type="match status" value="1"/>
</dbReference>
<protein>
    <recommendedName>
        <fullName evidence="2">Antitoxin</fullName>
    </recommendedName>
</protein>